<protein>
    <submittedName>
        <fullName evidence="1">Uncharacterized protein</fullName>
    </submittedName>
</protein>
<accession>A0ACB9WH31</accession>
<comment type="caution">
    <text evidence="1">The sequence shown here is derived from an EMBL/GenBank/DDBJ whole genome shotgun (WGS) entry which is preliminary data.</text>
</comment>
<reference evidence="1" key="1">
    <citation type="submission" date="2022-05" db="EMBL/GenBank/DDBJ databases">
        <title>Chromosome-level genome of Chaenocephalus aceratus.</title>
        <authorList>
            <person name="Park H."/>
        </authorList>
    </citation>
    <scope>NUCLEOTIDE SEQUENCE</scope>
    <source>
        <strain evidence="1">KU_202001</strain>
    </source>
</reference>
<evidence type="ECO:0000313" key="1">
    <source>
        <dbReference type="EMBL" id="KAI4812829.1"/>
    </source>
</evidence>
<proteinExistence type="predicted"/>
<evidence type="ECO:0000313" key="2">
    <source>
        <dbReference type="Proteomes" id="UP001057452"/>
    </source>
</evidence>
<keyword evidence="2" id="KW-1185">Reference proteome</keyword>
<sequence length="172" mass="19041">MEPLTENVSNLTHACFLPQALGSFYFIHESLKNIQQFDFKAKKFKKVVGKETYSETLESTPSLEKEKFPQDYFPELSHTADLKTNQSKRNLTLTEKVPPMSRAAVLRSLRRVSGSVLSEGAEHGGADIPPFITVMGGDATADLWKVSQCHPEPRDLLPPPSDSPPSPLTDSV</sequence>
<dbReference type="Proteomes" id="UP001057452">
    <property type="component" value="Chromosome 22"/>
</dbReference>
<dbReference type="EMBL" id="CM043806">
    <property type="protein sequence ID" value="KAI4812829.1"/>
    <property type="molecule type" value="Genomic_DNA"/>
</dbReference>
<name>A0ACB9WH31_CHAAC</name>
<gene>
    <name evidence="1" type="ORF">KUCAC02_024196</name>
</gene>
<organism evidence="1 2">
    <name type="scientific">Chaenocephalus aceratus</name>
    <name type="common">Blackfin icefish</name>
    <name type="synonym">Chaenichthys aceratus</name>
    <dbReference type="NCBI Taxonomy" id="36190"/>
    <lineage>
        <taxon>Eukaryota</taxon>
        <taxon>Metazoa</taxon>
        <taxon>Chordata</taxon>
        <taxon>Craniata</taxon>
        <taxon>Vertebrata</taxon>
        <taxon>Euteleostomi</taxon>
        <taxon>Actinopterygii</taxon>
        <taxon>Neopterygii</taxon>
        <taxon>Teleostei</taxon>
        <taxon>Neoteleostei</taxon>
        <taxon>Acanthomorphata</taxon>
        <taxon>Eupercaria</taxon>
        <taxon>Perciformes</taxon>
        <taxon>Notothenioidei</taxon>
        <taxon>Channichthyidae</taxon>
        <taxon>Chaenocephalus</taxon>
    </lineage>
</organism>